<dbReference type="InterPro" id="IPR036770">
    <property type="entry name" value="Ankyrin_rpt-contain_sf"/>
</dbReference>
<feature type="repeat" description="ANK" evidence="6">
    <location>
        <begin position="969"/>
        <end position="1001"/>
    </location>
</feature>
<feature type="short sequence motif" description="GXGXXG" evidence="7">
    <location>
        <begin position="16"/>
        <end position="21"/>
    </location>
</feature>
<keyword evidence="4 7" id="KW-0443">Lipid metabolism</keyword>
<feature type="region of interest" description="Disordered" evidence="8">
    <location>
        <begin position="1524"/>
        <end position="1547"/>
    </location>
</feature>
<dbReference type="InterPro" id="IPR002110">
    <property type="entry name" value="Ankyrin_rpt"/>
</dbReference>
<keyword evidence="12" id="KW-1185">Reference proteome</keyword>
<dbReference type="SMART" id="SM00248">
    <property type="entry name" value="ANK"/>
    <property type="match status" value="24"/>
</dbReference>
<feature type="short sequence motif" description="GXSXG" evidence="7">
    <location>
        <begin position="56"/>
        <end position="60"/>
    </location>
</feature>
<dbReference type="Proteomes" id="UP001172684">
    <property type="component" value="Unassembled WGS sequence"/>
</dbReference>
<accession>A0ABQ9NMQ7</accession>
<dbReference type="SUPFAM" id="SSF52540">
    <property type="entry name" value="P-loop containing nucleoside triphosphate hydrolases"/>
    <property type="match status" value="1"/>
</dbReference>
<feature type="repeat" description="ANK" evidence="6">
    <location>
        <begin position="1402"/>
        <end position="1434"/>
    </location>
</feature>
<comment type="caution">
    <text evidence="11">The sequence shown here is derived from an EMBL/GenBank/DDBJ whole genome shotgun (WGS) entry which is preliminary data.</text>
</comment>
<dbReference type="EC" id="3.1.1.4" evidence="1"/>
<protein>
    <recommendedName>
        <fullName evidence="1">phospholipase A2</fullName>
        <ecNumber evidence="1">3.1.1.4</ecNumber>
    </recommendedName>
</protein>
<feature type="repeat" description="ANK" evidence="6">
    <location>
        <begin position="870"/>
        <end position="902"/>
    </location>
</feature>
<reference evidence="11" key="1">
    <citation type="submission" date="2022-10" db="EMBL/GenBank/DDBJ databases">
        <title>Culturing micro-colonial fungi from biological soil crusts in the Mojave desert and describing Neophaeococcomyces mojavensis, and introducing the new genera and species Taxawa tesnikishii.</title>
        <authorList>
            <person name="Kurbessoian T."/>
            <person name="Stajich J.E."/>
        </authorList>
    </citation>
    <scope>NUCLEOTIDE SEQUENCE</scope>
    <source>
        <strain evidence="11">TK_1</strain>
    </source>
</reference>
<evidence type="ECO:0000256" key="4">
    <source>
        <dbReference type="ARBA" id="ARBA00023098"/>
    </source>
</evidence>
<feature type="repeat" description="ANK" evidence="6">
    <location>
        <begin position="1252"/>
        <end position="1284"/>
    </location>
</feature>
<dbReference type="Pfam" id="PF24883">
    <property type="entry name" value="NPHP3_N"/>
    <property type="match status" value="1"/>
</dbReference>
<feature type="repeat" description="ANK" evidence="6">
    <location>
        <begin position="1696"/>
        <end position="1724"/>
    </location>
</feature>
<dbReference type="PROSITE" id="PS51635">
    <property type="entry name" value="PNPLA"/>
    <property type="match status" value="1"/>
</dbReference>
<feature type="repeat" description="ANK" evidence="6">
    <location>
        <begin position="1035"/>
        <end position="1067"/>
    </location>
</feature>
<dbReference type="CDD" id="cd07216">
    <property type="entry name" value="Pat17_PNPLA8_PNPLA9_like3"/>
    <property type="match status" value="1"/>
</dbReference>
<feature type="domain" description="NACHT" evidence="9">
    <location>
        <begin position="401"/>
        <end position="544"/>
    </location>
</feature>
<dbReference type="InterPro" id="IPR016035">
    <property type="entry name" value="Acyl_Trfase/lysoPLipase"/>
</dbReference>
<dbReference type="SUPFAM" id="SSF52151">
    <property type="entry name" value="FabD/lysophospholipase-like"/>
    <property type="match status" value="1"/>
</dbReference>
<evidence type="ECO:0000256" key="1">
    <source>
        <dbReference type="ARBA" id="ARBA00013278"/>
    </source>
</evidence>
<dbReference type="PROSITE" id="PS50088">
    <property type="entry name" value="ANK_REPEAT"/>
    <property type="match status" value="17"/>
</dbReference>
<feature type="repeat" description="ANK" evidence="6">
    <location>
        <begin position="1135"/>
        <end position="1167"/>
    </location>
</feature>
<feature type="active site" description="Nucleophile" evidence="7">
    <location>
        <position position="58"/>
    </location>
</feature>
<dbReference type="InterPro" id="IPR054471">
    <property type="entry name" value="GPIID_WHD"/>
</dbReference>
<dbReference type="InterPro" id="IPR002641">
    <property type="entry name" value="PNPLA_dom"/>
</dbReference>
<feature type="short sequence motif" description="DGA/G" evidence="7">
    <location>
        <begin position="204"/>
        <end position="206"/>
    </location>
</feature>
<evidence type="ECO:0000313" key="11">
    <source>
        <dbReference type="EMBL" id="KAJ9660276.1"/>
    </source>
</evidence>
<feature type="repeat" description="ANK" evidence="6">
    <location>
        <begin position="1621"/>
        <end position="1653"/>
    </location>
</feature>
<feature type="compositionally biased region" description="Polar residues" evidence="8">
    <location>
        <begin position="1536"/>
        <end position="1547"/>
    </location>
</feature>
<name>A0ABQ9NMQ7_9PEZI</name>
<keyword evidence="2" id="KW-0677">Repeat</keyword>
<organism evidence="11 12">
    <name type="scientific">Coniosporium apollinis</name>
    <dbReference type="NCBI Taxonomy" id="61459"/>
    <lineage>
        <taxon>Eukaryota</taxon>
        <taxon>Fungi</taxon>
        <taxon>Dikarya</taxon>
        <taxon>Ascomycota</taxon>
        <taxon>Pezizomycotina</taxon>
        <taxon>Dothideomycetes</taxon>
        <taxon>Dothideomycetes incertae sedis</taxon>
        <taxon>Coniosporium</taxon>
    </lineage>
</organism>
<feature type="repeat" description="ANK" evidence="6">
    <location>
        <begin position="1725"/>
        <end position="1757"/>
    </location>
</feature>
<proteinExistence type="predicted"/>
<evidence type="ECO:0000256" key="8">
    <source>
        <dbReference type="SAM" id="MobiDB-lite"/>
    </source>
</evidence>
<evidence type="ECO:0000256" key="6">
    <source>
        <dbReference type="PROSITE-ProRule" id="PRU00023"/>
    </source>
</evidence>
<keyword evidence="3 6" id="KW-0040">ANK repeat</keyword>
<feature type="repeat" description="ANK" evidence="6">
    <location>
        <begin position="1369"/>
        <end position="1401"/>
    </location>
</feature>
<dbReference type="SUPFAM" id="SSF48403">
    <property type="entry name" value="Ankyrin repeat"/>
    <property type="match status" value="3"/>
</dbReference>
<feature type="repeat" description="ANK" evidence="6">
    <location>
        <begin position="1168"/>
        <end position="1200"/>
    </location>
</feature>
<feature type="domain" description="PNPLA" evidence="10">
    <location>
        <begin position="12"/>
        <end position="217"/>
    </location>
</feature>
<feature type="repeat" description="ANK" evidence="6">
    <location>
        <begin position="1002"/>
        <end position="1034"/>
    </location>
</feature>
<feature type="repeat" description="ANK" evidence="6">
    <location>
        <begin position="903"/>
        <end position="935"/>
    </location>
</feature>
<dbReference type="InterPro" id="IPR027417">
    <property type="entry name" value="P-loop_NTPase"/>
</dbReference>
<feature type="active site" description="Proton acceptor" evidence="7">
    <location>
        <position position="204"/>
    </location>
</feature>
<evidence type="ECO:0000259" key="10">
    <source>
        <dbReference type="PROSITE" id="PS51635"/>
    </source>
</evidence>
<dbReference type="PROSITE" id="PS50297">
    <property type="entry name" value="ANK_REP_REGION"/>
    <property type="match status" value="14"/>
</dbReference>
<evidence type="ECO:0000259" key="9">
    <source>
        <dbReference type="PROSITE" id="PS50837"/>
    </source>
</evidence>
<dbReference type="InterPro" id="IPR056884">
    <property type="entry name" value="NPHP3-like_N"/>
</dbReference>
<keyword evidence="7" id="KW-0378">Hydrolase</keyword>
<dbReference type="Gene3D" id="3.40.1090.10">
    <property type="entry name" value="Cytosolic phospholipase A2 catalytic domain"/>
    <property type="match status" value="1"/>
</dbReference>
<feature type="repeat" description="ANK" evidence="6">
    <location>
        <begin position="837"/>
        <end position="869"/>
    </location>
</feature>
<evidence type="ECO:0000256" key="7">
    <source>
        <dbReference type="PROSITE-ProRule" id="PRU01161"/>
    </source>
</evidence>
<dbReference type="Pfam" id="PF22939">
    <property type="entry name" value="WHD_GPIID"/>
    <property type="match status" value="1"/>
</dbReference>
<sequence>MTDGSQRPLRLLSLDGGGIRGLSSLIILQHIMSGVNASRAADDQLHPWQVFDMIGGTSTGGIIAIMLGRLRMNLDECEDAYLKLSRRIFQPKRRFGMAAKAADFLQANGRFDSKKLEEIIKECIRTKLDEDALLKDADPRCKVFVCAARANNMEPALLRSYHHPKMAEVLFNECKIWEACRATSAATTFFDPITFGRYDQTFVDGAVLYNNPVQLVQREASHIWPGRKAILISIGTGAAPSKSFEGNLLAIVKSMKSILTQTERTANDFYHANQDMAMDRRLFRFNVNRGLEQVGLEEYREIGAVVDATQSYLDHAETSEKLGMCIERLSEECNEGHSDNDFLALLAQQNIEAERRALAEWLSPLNFFTKQADVFSLRVEGTGQWLLESAQFKSWLFGAQRTLWCSGIPGAGKTVLASIVIDHLQKTFPDDDTGIAFAYCSHQERTRQTPVNLIGSLLKQLAQERPSLCDLLKPLYKDHRKHNTSPTLSEISTALRTAIAQYNKVFIVIDALDECPEHSGFRDSLLLELGSLSQHVSLLVTSRPHISIEYDIGGAVPLEIQASEDDLRKYLQERIARARRLIRYIRPDQDLKTAIVDTVLGNARGMFLLAQLHMDLIVTKATQNEIRKALENLPKGLDESYRDALKRIESQNQDDCQRAKRTLYWISHALRPLTVAELQSALAVMPGGTQLDRGDLVHQDILLSICAGLVVIDPESNVFRLVHYSAQKYFEGVRANLFPDAQTDIAGTCLTYVSFEAFASGPCSSDQQLESRVDEHSLLEYAAQNWGNHLRGKPEEVLEARKLALDFLDHRQKVASSIQVTFTNKIDRNEWSQEFPTGVEPLQLAAGFGLTRIARLLVERGADVRSKDSYGTTALHEAASIGNDDLVSLLLTNGADIAAETTNGATALSNAIVGGHESTSLLLLDSGSNLEVIDPYNGTVLHTTAYNGDLKAMQLLLNRGADITAKDDHGNTALHVAAHFGNQAMVEMLLEKGAPVNDKNRYSCSPLHYAAFNAHGAVVMLLLQSSADTGSKDARGSTPLHMAAEAGSEAIVKLLLDNGADHNAMAEHGYYASNDDNDSDTIIANFLWDEAQGSFLRQIPTEMPTLRRTNSGMKRGAYVQNWMEGSAFLLPTMSYGGSPLNCAAFRGHVDVVRMLLERGADVGSKDSTRTAALWRAAAGGHDSVVTLLLEHGADVNTKDEGKSGVYDPWIIDQDQTQSYQGTALSRAAYYDHPTTVRLLLKWSANTEQRDSNKATALHIAAAFSSEDVVRALLEYNADIGAKDGYGATPLLRAAFARKPANIRVLLGAGADAKATDDTGLTALHMVAESDRTVHCDYELKAQCDHCDAGKETIRLLLKHGVNLEVRDADGLTPLFFSAQSGYERISGVLLDNGADIKARDDTGSTLLQRVVEEAHIEVVRLLCERKVDLEATDGDGVTALYWATRAQNAEIVRLLVENGANVNGTTGEWETPLQMAISDGQEAIARLLLTGAVDRKNKESALVHAVSAGAEKFVQMLLEAGAGRRAGQDGEEPTHMTPNNGAERTAMNSENVEDAVSVSEEETAAGVAVINNQEGILKLLLAHDVFLESGKLFRDAVLCGHIAIAQLLMKHGVSIEARDEYGCTALHNAAAQGKDDAIRFLVANGADVTAEQIGGENGGPTALFWAANGGHTQTVQILLEAHNPYRTDGGQGEEWALHAAALNGHELAVALLLDHGADIEAKFDKSATVLYWAASAGHEGVTKTLLERGADHTATDEDGVTAAECAAKNGHNHVAAILLGKIDVTPTLPQL</sequence>
<feature type="repeat" description="ANK" evidence="6">
    <location>
        <begin position="1435"/>
        <end position="1467"/>
    </location>
</feature>
<dbReference type="Pfam" id="PF01734">
    <property type="entry name" value="Patatin"/>
    <property type="match status" value="1"/>
</dbReference>
<dbReference type="Gene3D" id="3.40.50.300">
    <property type="entry name" value="P-loop containing nucleotide triphosphate hydrolases"/>
    <property type="match status" value="1"/>
</dbReference>
<evidence type="ECO:0000256" key="2">
    <source>
        <dbReference type="ARBA" id="ARBA00022737"/>
    </source>
</evidence>
<dbReference type="PRINTS" id="PR01415">
    <property type="entry name" value="ANKYRIN"/>
</dbReference>
<feature type="repeat" description="ANK" evidence="6">
    <location>
        <begin position="1285"/>
        <end position="1317"/>
    </location>
</feature>
<evidence type="ECO:0000256" key="5">
    <source>
        <dbReference type="ARBA" id="ARBA00023422"/>
    </source>
</evidence>
<feature type="repeat" description="ANK" evidence="6">
    <location>
        <begin position="936"/>
        <end position="968"/>
    </location>
</feature>
<gene>
    <name evidence="11" type="ORF">H2201_007022</name>
</gene>
<dbReference type="Gene3D" id="1.25.40.20">
    <property type="entry name" value="Ankyrin repeat-containing domain"/>
    <property type="match status" value="8"/>
</dbReference>
<dbReference type="Pfam" id="PF12796">
    <property type="entry name" value="Ank_2"/>
    <property type="match status" value="10"/>
</dbReference>
<dbReference type="InterPro" id="IPR007111">
    <property type="entry name" value="NACHT_NTPase"/>
</dbReference>
<evidence type="ECO:0000313" key="12">
    <source>
        <dbReference type="Proteomes" id="UP001172684"/>
    </source>
</evidence>
<evidence type="ECO:0000256" key="3">
    <source>
        <dbReference type="ARBA" id="ARBA00023043"/>
    </source>
</evidence>
<dbReference type="PROSITE" id="PS50837">
    <property type="entry name" value="NACHT"/>
    <property type="match status" value="1"/>
</dbReference>
<dbReference type="PANTHER" id="PTHR24198:SF165">
    <property type="entry name" value="ANKYRIN REPEAT-CONTAINING PROTEIN-RELATED"/>
    <property type="match status" value="1"/>
</dbReference>
<comment type="catalytic activity">
    <reaction evidence="5">
        <text>a 1,2-diacyl-sn-glycero-3-phosphocholine + H2O = a 1-acyl-sn-glycero-3-phosphocholine + a fatty acid + H(+)</text>
        <dbReference type="Rhea" id="RHEA:15801"/>
        <dbReference type="ChEBI" id="CHEBI:15377"/>
        <dbReference type="ChEBI" id="CHEBI:15378"/>
        <dbReference type="ChEBI" id="CHEBI:28868"/>
        <dbReference type="ChEBI" id="CHEBI:57643"/>
        <dbReference type="ChEBI" id="CHEBI:58168"/>
        <dbReference type="EC" id="3.1.1.4"/>
    </reaction>
    <physiologicalReaction direction="left-to-right" evidence="5">
        <dbReference type="Rhea" id="RHEA:15802"/>
    </physiologicalReaction>
</comment>
<keyword evidence="7" id="KW-0442">Lipid degradation</keyword>
<dbReference type="EMBL" id="JAPDRL010000067">
    <property type="protein sequence ID" value="KAJ9660276.1"/>
    <property type="molecule type" value="Genomic_DNA"/>
</dbReference>
<dbReference type="PANTHER" id="PTHR24198">
    <property type="entry name" value="ANKYRIN REPEAT AND PROTEIN KINASE DOMAIN-CONTAINING PROTEIN"/>
    <property type="match status" value="1"/>
</dbReference>